<evidence type="ECO:0000313" key="2">
    <source>
        <dbReference type="EMBL" id="CAK7919903.1"/>
    </source>
</evidence>
<dbReference type="AlphaFoldDB" id="A0AAV1TJ39"/>
<dbReference type="Proteomes" id="UP001162060">
    <property type="component" value="Unassembled WGS sequence"/>
</dbReference>
<sequence length="153" mass="17303">MDDYVKANSIALGLMLLHRDADYRYIFDDCEEAWVAWYSLPKSYENVVLNLEMSRADLRSRDVVRVLTNEHIKRQGDKTTSLKTEEATKPSAPSVNSVNVRTAENWGTRWKSAGPSRRTKIKVEIDAAAAMLVDEEPTTFSNEITTTTTTTTI</sequence>
<evidence type="ECO:0000313" key="3">
    <source>
        <dbReference type="Proteomes" id="UP001162060"/>
    </source>
</evidence>
<dbReference type="EMBL" id="CAKLBY020000050">
    <property type="protein sequence ID" value="CAK7919903.1"/>
    <property type="molecule type" value="Genomic_DNA"/>
</dbReference>
<protein>
    <submittedName>
        <fullName evidence="2">Uncharacterized protein</fullName>
    </submittedName>
</protein>
<evidence type="ECO:0000256" key="1">
    <source>
        <dbReference type="SAM" id="MobiDB-lite"/>
    </source>
</evidence>
<reference evidence="2" key="1">
    <citation type="submission" date="2024-01" db="EMBL/GenBank/DDBJ databases">
        <authorList>
            <person name="Webb A."/>
        </authorList>
    </citation>
    <scope>NUCLEOTIDE SEQUENCE</scope>
    <source>
        <strain evidence="2">Pm1</strain>
    </source>
</reference>
<accession>A0AAV1TJ39</accession>
<comment type="caution">
    <text evidence="2">The sequence shown here is derived from an EMBL/GenBank/DDBJ whole genome shotgun (WGS) entry which is preliminary data.</text>
</comment>
<feature type="region of interest" description="Disordered" evidence="1">
    <location>
        <begin position="75"/>
        <end position="96"/>
    </location>
</feature>
<gene>
    <name evidence="2" type="ORF">PM001_LOCUS6298</name>
</gene>
<proteinExistence type="predicted"/>
<organism evidence="2 3">
    <name type="scientific">Peronospora matthiolae</name>
    <dbReference type="NCBI Taxonomy" id="2874970"/>
    <lineage>
        <taxon>Eukaryota</taxon>
        <taxon>Sar</taxon>
        <taxon>Stramenopiles</taxon>
        <taxon>Oomycota</taxon>
        <taxon>Peronosporomycetes</taxon>
        <taxon>Peronosporales</taxon>
        <taxon>Peronosporaceae</taxon>
        <taxon>Peronospora</taxon>
    </lineage>
</organism>
<name>A0AAV1TJ39_9STRA</name>